<evidence type="ECO:0000313" key="3">
    <source>
        <dbReference type="Proteomes" id="UP000504636"/>
    </source>
</evidence>
<organism evidence="2">
    <name type="scientific">Mytilinidion resinicola</name>
    <dbReference type="NCBI Taxonomy" id="574789"/>
    <lineage>
        <taxon>Eukaryota</taxon>
        <taxon>Fungi</taxon>
        <taxon>Dikarya</taxon>
        <taxon>Ascomycota</taxon>
        <taxon>Pezizomycotina</taxon>
        <taxon>Dothideomycetes</taxon>
        <taxon>Pleosporomycetidae</taxon>
        <taxon>Mytilinidiales</taxon>
        <taxon>Mytilinidiaceae</taxon>
        <taxon>Mytilinidion</taxon>
    </lineage>
</organism>
<protein>
    <submittedName>
        <fullName evidence="2 4">Uncharacterized protein</fullName>
    </submittedName>
</protein>
<gene>
    <name evidence="2 4" type="ORF">BDZ99DRAFT_523762</name>
</gene>
<proteinExistence type="predicted"/>
<reference evidence="4" key="3">
    <citation type="submission" date="2025-04" db="UniProtKB">
        <authorList>
            <consortium name="RefSeq"/>
        </authorList>
    </citation>
    <scope>IDENTIFICATION</scope>
    <source>
        <strain evidence="4">CBS 304.34</strain>
    </source>
</reference>
<dbReference type="AlphaFoldDB" id="A0A6A6YCR1"/>
<reference evidence="4" key="2">
    <citation type="submission" date="2020-04" db="EMBL/GenBank/DDBJ databases">
        <authorList>
            <consortium name="NCBI Genome Project"/>
        </authorList>
    </citation>
    <scope>NUCLEOTIDE SEQUENCE</scope>
    <source>
        <strain evidence="4">CBS 304.34</strain>
    </source>
</reference>
<keyword evidence="1" id="KW-1133">Transmembrane helix</keyword>
<feature type="transmembrane region" description="Helical" evidence="1">
    <location>
        <begin position="217"/>
        <end position="239"/>
    </location>
</feature>
<dbReference type="RefSeq" id="XP_033573267.1">
    <property type="nucleotide sequence ID" value="XM_033725827.1"/>
</dbReference>
<sequence length="245" mass="27766">MTEPPTLQPRNAESDISTMSRHARHALLLSPTVQIQIMDGDTVRPVRKIPCAVLTAFSPQTKKHYETQTCDPRITGAYIKLDAIAAIIDWMIESCDSLNIDPIHTRARLGGNIELYMAAKVLDIPLVKEHIGRHIATLARDEPYIFLDPRVRILGALPADDLLVQMVSKGFADGYGEDWMERRDIKKLITRFPLVTGELQRAMPTKLIQLGFVGERVVFLMFLIMAWGPMLWFLYGIWIQSLDDP</sequence>
<evidence type="ECO:0000256" key="1">
    <source>
        <dbReference type="SAM" id="Phobius"/>
    </source>
</evidence>
<keyword evidence="1" id="KW-0472">Membrane</keyword>
<keyword evidence="1" id="KW-0812">Transmembrane</keyword>
<evidence type="ECO:0000313" key="4">
    <source>
        <dbReference type="RefSeq" id="XP_033573267.1"/>
    </source>
</evidence>
<keyword evidence="3" id="KW-1185">Reference proteome</keyword>
<dbReference type="Proteomes" id="UP000504636">
    <property type="component" value="Unplaced"/>
</dbReference>
<dbReference type="EMBL" id="MU003707">
    <property type="protein sequence ID" value="KAF2806303.1"/>
    <property type="molecule type" value="Genomic_DNA"/>
</dbReference>
<accession>A0A6A6YCR1</accession>
<dbReference type="GeneID" id="54466720"/>
<name>A0A6A6YCR1_9PEZI</name>
<reference evidence="2 4" key="1">
    <citation type="journal article" date="2020" name="Stud. Mycol.">
        <title>101 Dothideomycetes genomes: a test case for predicting lifestyles and emergence of pathogens.</title>
        <authorList>
            <person name="Haridas S."/>
            <person name="Albert R."/>
            <person name="Binder M."/>
            <person name="Bloem J."/>
            <person name="Labutti K."/>
            <person name="Salamov A."/>
            <person name="Andreopoulos B."/>
            <person name="Baker S."/>
            <person name="Barry K."/>
            <person name="Bills G."/>
            <person name="Bluhm B."/>
            <person name="Cannon C."/>
            <person name="Castanera R."/>
            <person name="Culley D."/>
            <person name="Daum C."/>
            <person name="Ezra D."/>
            <person name="Gonzalez J."/>
            <person name="Henrissat B."/>
            <person name="Kuo A."/>
            <person name="Liang C."/>
            <person name="Lipzen A."/>
            <person name="Lutzoni F."/>
            <person name="Magnuson J."/>
            <person name="Mondo S."/>
            <person name="Nolan M."/>
            <person name="Ohm R."/>
            <person name="Pangilinan J."/>
            <person name="Park H.-J."/>
            <person name="Ramirez L."/>
            <person name="Alfaro M."/>
            <person name="Sun H."/>
            <person name="Tritt A."/>
            <person name="Yoshinaga Y."/>
            <person name="Zwiers L.-H."/>
            <person name="Turgeon B."/>
            <person name="Goodwin S."/>
            <person name="Spatafora J."/>
            <person name="Crous P."/>
            <person name="Grigoriev I."/>
        </authorList>
    </citation>
    <scope>NUCLEOTIDE SEQUENCE</scope>
    <source>
        <strain evidence="2 4">CBS 304.34</strain>
    </source>
</reference>
<evidence type="ECO:0000313" key="2">
    <source>
        <dbReference type="EMBL" id="KAF2806303.1"/>
    </source>
</evidence>
<dbReference type="OrthoDB" id="10334255at2759"/>